<dbReference type="InterPro" id="IPR006905">
    <property type="entry name" value="Flavin_halogenase"/>
</dbReference>
<comment type="caution">
    <text evidence="5">The sequence shown here is derived from an EMBL/GenBank/DDBJ whole genome shotgun (WGS) entry which is preliminary data.</text>
</comment>
<dbReference type="PANTHER" id="PTHR43747">
    <property type="entry name" value="FAD-BINDING PROTEIN"/>
    <property type="match status" value="1"/>
</dbReference>
<evidence type="ECO:0000313" key="5">
    <source>
        <dbReference type="EMBL" id="KAF5321661.1"/>
    </source>
</evidence>
<keyword evidence="2" id="KW-0560">Oxidoreductase</keyword>
<dbReference type="SUPFAM" id="SSF51905">
    <property type="entry name" value="FAD/NAD(P)-binding domain"/>
    <property type="match status" value="1"/>
</dbReference>
<accession>A0A8H5BEX5</accession>
<dbReference type="AlphaFoldDB" id="A0A8H5BEX5"/>
<evidence type="ECO:0000256" key="3">
    <source>
        <dbReference type="ARBA" id="ARBA00023033"/>
    </source>
</evidence>
<gene>
    <name evidence="5" type="ORF">D9619_001708</name>
</gene>
<keyword evidence="3" id="KW-0503">Monooxygenase</keyword>
<evidence type="ECO:0000256" key="4">
    <source>
        <dbReference type="ARBA" id="ARBA00049364"/>
    </source>
</evidence>
<dbReference type="GO" id="GO:0044550">
    <property type="term" value="P:secondary metabolite biosynthetic process"/>
    <property type="evidence" value="ECO:0007669"/>
    <property type="project" value="UniProtKB-ARBA"/>
</dbReference>
<evidence type="ECO:0000256" key="1">
    <source>
        <dbReference type="ARBA" id="ARBA00005706"/>
    </source>
</evidence>
<reference evidence="5 6" key="1">
    <citation type="journal article" date="2020" name="ISME J.">
        <title>Uncovering the hidden diversity of litter-decomposition mechanisms in mushroom-forming fungi.</title>
        <authorList>
            <person name="Floudas D."/>
            <person name="Bentzer J."/>
            <person name="Ahren D."/>
            <person name="Johansson T."/>
            <person name="Persson P."/>
            <person name="Tunlid A."/>
        </authorList>
    </citation>
    <scope>NUCLEOTIDE SEQUENCE [LARGE SCALE GENOMIC DNA]</scope>
    <source>
        <strain evidence="5 6">CBS 101986</strain>
    </source>
</reference>
<keyword evidence="6" id="KW-1185">Reference proteome</keyword>
<dbReference type="Proteomes" id="UP000567179">
    <property type="component" value="Unassembled WGS sequence"/>
</dbReference>
<sequence length="578" mass="63116">MSSTSIPPKHTQVLIIGGGPAGSYAAAVLAREDINVTLLEASKFPRYHVGESLIPSIRHYLRFIGAEEKMASHGFIRKPGSAIKFNQFKREGYTDFVALGCKNNAWNVVRSEFDQMLLNHARSVGASVYEQTKVESISFSSSDPSRPISVTWKHTPPPCPPSPPASPVDSSFSFFSSKPPVPEATPACIRGETSFTHVIDATGRAGILSTRYLKNRHFNASLKNIAVWGYWKGVSQYGVGTSRHGAPWFEALTDESGWAWFIPLHNGTTSVGIVMNEKMYKARFHSAQARGPSLPPLFTDSSMTTRYLENIKLAPGLMDLITTSGKLEPGSVKSASDFSYSAPSYAGNGYRIIGDAGAFIDPFFSSGVHLAMTSALSAAATISASIRKHCSESVAAAWHTRRVSTSYTRFQVVVLSAYKQIRSQSDDILSDIDEDNYDRAFAFLRPVIQGASDMGARLSETELQKSLDFCVNLFNPTTPEQHERLSHDSSVARELLDVAAPVIDPSVFEGTLNVSQAQDPNSSDDEKALETKMVLNKINARRVVHPEYAINNLELEPLDGYVVRLALGRLGLVKASIA</sequence>
<comment type="similarity">
    <text evidence="1">Belongs to the flavin-dependent halogenase family.</text>
</comment>
<dbReference type="GO" id="GO:0140907">
    <property type="term" value="F:flavin-dependent halogenase activity"/>
    <property type="evidence" value="ECO:0007669"/>
    <property type="project" value="UniProtKB-ARBA"/>
</dbReference>
<comment type="catalytic activity">
    <reaction evidence="4">
        <text>melleolide F + FADH2 + chloride + O2 = 6'-chloromelleolide F + FAD + 2 H2O + H(+)</text>
        <dbReference type="Rhea" id="RHEA:67160"/>
        <dbReference type="ChEBI" id="CHEBI:15377"/>
        <dbReference type="ChEBI" id="CHEBI:15378"/>
        <dbReference type="ChEBI" id="CHEBI:15379"/>
        <dbReference type="ChEBI" id="CHEBI:17996"/>
        <dbReference type="ChEBI" id="CHEBI:57692"/>
        <dbReference type="ChEBI" id="CHEBI:58307"/>
        <dbReference type="ChEBI" id="CHEBI:167712"/>
        <dbReference type="ChEBI" id="CHEBI:167713"/>
    </reaction>
    <physiologicalReaction direction="left-to-right" evidence="4">
        <dbReference type="Rhea" id="RHEA:67161"/>
    </physiologicalReaction>
</comment>
<name>A0A8H5BEX5_9AGAR</name>
<dbReference type="InterPro" id="IPR050816">
    <property type="entry name" value="Flavin-dep_Halogenase_NPB"/>
</dbReference>
<protein>
    <recommendedName>
        <fullName evidence="7">FAD-binding domain-containing protein</fullName>
    </recommendedName>
</protein>
<dbReference type="GO" id="GO:0004497">
    <property type="term" value="F:monooxygenase activity"/>
    <property type="evidence" value="ECO:0007669"/>
    <property type="project" value="UniProtKB-KW"/>
</dbReference>
<evidence type="ECO:0000256" key="2">
    <source>
        <dbReference type="ARBA" id="ARBA00023002"/>
    </source>
</evidence>
<organism evidence="5 6">
    <name type="scientific">Psilocybe cf. subviscida</name>
    <dbReference type="NCBI Taxonomy" id="2480587"/>
    <lineage>
        <taxon>Eukaryota</taxon>
        <taxon>Fungi</taxon>
        <taxon>Dikarya</taxon>
        <taxon>Basidiomycota</taxon>
        <taxon>Agaricomycotina</taxon>
        <taxon>Agaricomycetes</taxon>
        <taxon>Agaricomycetidae</taxon>
        <taxon>Agaricales</taxon>
        <taxon>Agaricineae</taxon>
        <taxon>Strophariaceae</taxon>
        <taxon>Psilocybe</taxon>
    </lineage>
</organism>
<dbReference type="PANTHER" id="PTHR43747:SF5">
    <property type="entry name" value="FAD-BINDING DOMAIN-CONTAINING PROTEIN"/>
    <property type="match status" value="1"/>
</dbReference>
<dbReference type="InterPro" id="IPR036188">
    <property type="entry name" value="FAD/NAD-bd_sf"/>
</dbReference>
<proteinExistence type="inferred from homology"/>
<dbReference type="EMBL" id="JAACJJ010000028">
    <property type="protein sequence ID" value="KAF5321661.1"/>
    <property type="molecule type" value="Genomic_DNA"/>
</dbReference>
<evidence type="ECO:0008006" key="7">
    <source>
        <dbReference type="Google" id="ProtNLM"/>
    </source>
</evidence>
<evidence type="ECO:0000313" key="6">
    <source>
        <dbReference type="Proteomes" id="UP000567179"/>
    </source>
</evidence>
<dbReference type="OrthoDB" id="3340390at2759"/>
<dbReference type="Gene3D" id="3.50.50.60">
    <property type="entry name" value="FAD/NAD(P)-binding domain"/>
    <property type="match status" value="2"/>
</dbReference>
<dbReference type="Pfam" id="PF04820">
    <property type="entry name" value="Trp_halogenase"/>
    <property type="match status" value="2"/>
</dbReference>